<sequence>MRVGARILKRLCLTRRHLSLSKHECVSREDQEHSDQHCQRWESNMAIDCSTPHGFTFGEANYNSQFQDVAVGSQAAGTSLSSYSTSSSFLMLQQHMNGDGDKPKPAGRFRNGNRRLEFAVVGGGLTLSRSRAVDLHSDVSKFRSFLFLRGVHLKSRKSVRALSPLRPNYRLVAYPP</sequence>
<keyword evidence="2" id="KW-1185">Reference proteome</keyword>
<dbReference type="HOGENOM" id="CLU_1525834_0_0_1"/>
<dbReference type="AlphaFoldDB" id="M3AA43"/>
<organism evidence="1 2">
    <name type="scientific">Pseudocercospora fijiensis (strain CIRAD86)</name>
    <name type="common">Black leaf streak disease fungus</name>
    <name type="synonym">Mycosphaerella fijiensis</name>
    <dbReference type="NCBI Taxonomy" id="383855"/>
    <lineage>
        <taxon>Eukaryota</taxon>
        <taxon>Fungi</taxon>
        <taxon>Dikarya</taxon>
        <taxon>Ascomycota</taxon>
        <taxon>Pezizomycotina</taxon>
        <taxon>Dothideomycetes</taxon>
        <taxon>Dothideomycetidae</taxon>
        <taxon>Mycosphaerellales</taxon>
        <taxon>Mycosphaerellaceae</taxon>
        <taxon>Pseudocercospora</taxon>
    </lineage>
</organism>
<gene>
    <name evidence="1" type="ORF">MYCFIDRAFT_176777</name>
</gene>
<evidence type="ECO:0000313" key="1">
    <source>
        <dbReference type="EMBL" id="EME81496.1"/>
    </source>
</evidence>
<dbReference type="KEGG" id="pfj:MYCFIDRAFT_176777"/>
<dbReference type="Proteomes" id="UP000016932">
    <property type="component" value="Unassembled WGS sequence"/>
</dbReference>
<evidence type="ECO:0000313" key="2">
    <source>
        <dbReference type="Proteomes" id="UP000016932"/>
    </source>
</evidence>
<dbReference type="RefSeq" id="XP_007928672.1">
    <property type="nucleotide sequence ID" value="XM_007930481.1"/>
</dbReference>
<dbReference type="EMBL" id="KB446560">
    <property type="protein sequence ID" value="EME81496.1"/>
    <property type="molecule type" value="Genomic_DNA"/>
</dbReference>
<reference evidence="1 2" key="1">
    <citation type="journal article" date="2012" name="PLoS Pathog.">
        <title>Diverse lifestyles and strategies of plant pathogenesis encoded in the genomes of eighteen Dothideomycetes fungi.</title>
        <authorList>
            <person name="Ohm R.A."/>
            <person name="Feau N."/>
            <person name="Henrissat B."/>
            <person name="Schoch C.L."/>
            <person name="Horwitz B.A."/>
            <person name="Barry K.W."/>
            <person name="Condon B.J."/>
            <person name="Copeland A.C."/>
            <person name="Dhillon B."/>
            <person name="Glaser F."/>
            <person name="Hesse C.N."/>
            <person name="Kosti I."/>
            <person name="LaButti K."/>
            <person name="Lindquist E.A."/>
            <person name="Lucas S."/>
            <person name="Salamov A.A."/>
            <person name="Bradshaw R.E."/>
            <person name="Ciuffetti L."/>
            <person name="Hamelin R.C."/>
            <person name="Kema G.H.J."/>
            <person name="Lawrence C."/>
            <person name="Scott J.A."/>
            <person name="Spatafora J.W."/>
            <person name="Turgeon B.G."/>
            <person name="de Wit P.J.G.M."/>
            <person name="Zhong S."/>
            <person name="Goodwin S.B."/>
            <person name="Grigoriev I.V."/>
        </authorList>
    </citation>
    <scope>NUCLEOTIDE SEQUENCE [LARGE SCALE GENOMIC DNA]</scope>
    <source>
        <strain evidence="1 2">CIRAD86</strain>
    </source>
</reference>
<name>M3AA43_PSEFD</name>
<protein>
    <submittedName>
        <fullName evidence="1">Uncharacterized protein</fullName>
    </submittedName>
</protein>
<dbReference type="VEuPathDB" id="FungiDB:MYCFIDRAFT_176777"/>
<accession>M3AA43</accession>
<dbReference type="GeneID" id="19333630"/>
<proteinExistence type="predicted"/>